<name>A0AAV4Y5T5_CAEEX</name>
<sequence length="127" mass="14643">MECDDNPCSGDEICVATPEVFEIAFYVSDVEFHIIGYCISGLKRFFSRKKQSELQTFVMLDANYTEIFLSISSQCIMRIVDQECDTQRKMTSDVPGEKRRSWQTEKSDKSKRQADRQRAKALSTVYG</sequence>
<dbReference type="AlphaFoldDB" id="A0AAV4Y5T5"/>
<comment type="caution">
    <text evidence="2">The sequence shown here is derived from an EMBL/GenBank/DDBJ whole genome shotgun (WGS) entry which is preliminary data.</text>
</comment>
<protein>
    <submittedName>
        <fullName evidence="2">Uncharacterized protein</fullName>
    </submittedName>
</protein>
<gene>
    <name evidence="2" type="ORF">CEXT_602711</name>
</gene>
<dbReference type="Proteomes" id="UP001054945">
    <property type="component" value="Unassembled WGS sequence"/>
</dbReference>
<organism evidence="2 3">
    <name type="scientific">Caerostris extrusa</name>
    <name type="common">Bark spider</name>
    <name type="synonym">Caerostris bankana</name>
    <dbReference type="NCBI Taxonomy" id="172846"/>
    <lineage>
        <taxon>Eukaryota</taxon>
        <taxon>Metazoa</taxon>
        <taxon>Ecdysozoa</taxon>
        <taxon>Arthropoda</taxon>
        <taxon>Chelicerata</taxon>
        <taxon>Arachnida</taxon>
        <taxon>Araneae</taxon>
        <taxon>Araneomorphae</taxon>
        <taxon>Entelegynae</taxon>
        <taxon>Araneoidea</taxon>
        <taxon>Araneidae</taxon>
        <taxon>Caerostris</taxon>
    </lineage>
</organism>
<feature type="compositionally biased region" description="Basic and acidic residues" evidence="1">
    <location>
        <begin position="86"/>
        <end position="118"/>
    </location>
</feature>
<dbReference type="EMBL" id="BPLR01001352">
    <property type="protein sequence ID" value="GIZ01811.1"/>
    <property type="molecule type" value="Genomic_DNA"/>
</dbReference>
<proteinExistence type="predicted"/>
<evidence type="ECO:0000313" key="3">
    <source>
        <dbReference type="Proteomes" id="UP001054945"/>
    </source>
</evidence>
<keyword evidence="3" id="KW-1185">Reference proteome</keyword>
<feature type="region of interest" description="Disordered" evidence="1">
    <location>
        <begin position="86"/>
        <end position="127"/>
    </location>
</feature>
<evidence type="ECO:0000313" key="2">
    <source>
        <dbReference type="EMBL" id="GIZ01811.1"/>
    </source>
</evidence>
<reference evidence="2 3" key="1">
    <citation type="submission" date="2021-06" db="EMBL/GenBank/DDBJ databases">
        <title>Caerostris extrusa draft genome.</title>
        <authorList>
            <person name="Kono N."/>
            <person name="Arakawa K."/>
        </authorList>
    </citation>
    <scope>NUCLEOTIDE SEQUENCE [LARGE SCALE GENOMIC DNA]</scope>
</reference>
<accession>A0AAV4Y5T5</accession>
<evidence type="ECO:0000256" key="1">
    <source>
        <dbReference type="SAM" id="MobiDB-lite"/>
    </source>
</evidence>